<evidence type="ECO:0000313" key="2">
    <source>
        <dbReference type="EMBL" id="MBW6439188.1"/>
    </source>
</evidence>
<dbReference type="RefSeq" id="WP_220148354.1">
    <property type="nucleotide sequence ID" value="NZ_JAHXZI010000025.1"/>
</dbReference>
<sequence length="248" mass="25451">MTDTGMHDLLDQAASTGQLPPGFTQRVVKDAQTYRRRRAVGAAGAAAVVAAAGFIGFQQVNAGSDGLPADPGLSAAAALAAELSGASSEEIDSSQILAVGQAGEERLVAVRRTPNEQEAAAGGKAAEIFVASGSVPFVRALDYLSYDYGCTQGDDVCVAVRPTGLGFYVVRQQADGGKFVLVQAPADRQISVTSGSDTDKVGQADKGAVVEVPSTVTAEQIEVWATLPDGRRYRIPNAPGSTIGTAPK</sequence>
<comment type="caution">
    <text evidence="2">The sequence shown here is derived from an EMBL/GenBank/DDBJ whole genome shotgun (WGS) entry which is preliminary data.</text>
</comment>
<evidence type="ECO:0008006" key="4">
    <source>
        <dbReference type="Google" id="ProtNLM"/>
    </source>
</evidence>
<accession>A0ABS7BE99</accession>
<organism evidence="2 3">
    <name type="scientific">Actinoplanes hulinensis</name>
    <dbReference type="NCBI Taxonomy" id="1144547"/>
    <lineage>
        <taxon>Bacteria</taxon>
        <taxon>Bacillati</taxon>
        <taxon>Actinomycetota</taxon>
        <taxon>Actinomycetes</taxon>
        <taxon>Micromonosporales</taxon>
        <taxon>Micromonosporaceae</taxon>
        <taxon>Actinoplanes</taxon>
    </lineage>
</organism>
<keyword evidence="1" id="KW-0812">Transmembrane</keyword>
<gene>
    <name evidence="2" type="ORF">KZ829_36230</name>
</gene>
<keyword evidence="3" id="KW-1185">Reference proteome</keyword>
<proteinExistence type="predicted"/>
<keyword evidence="1" id="KW-0472">Membrane</keyword>
<feature type="transmembrane region" description="Helical" evidence="1">
    <location>
        <begin position="39"/>
        <end position="57"/>
    </location>
</feature>
<reference evidence="2 3" key="1">
    <citation type="journal article" date="2013" name="Antonie Van Leeuwenhoek">
        <title>Actinoplanes hulinensis sp. nov., a novel actinomycete isolated from soybean root (Glycine max (L.) Merr).</title>
        <authorList>
            <person name="Shen Y."/>
            <person name="Liu C."/>
            <person name="Wang X."/>
            <person name="Zhao J."/>
            <person name="Jia F."/>
            <person name="Zhang Y."/>
            <person name="Wang L."/>
            <person name="Yang D."/>
            <person name="Xiang W."/>
        </authorList>
    </citation>
    <scope>NUCLEOTIDE SEQUENCE [LARGE SCALE GENOMIC DNA]</scope>
    <source>
        <strain evidence="2 3">NEAU-M9</strain>
    </source>
</reference>
<keyword evidence="1" id="KW-1133">Transmembrane helix</keyword>
<dbReference type="Proteomes" id="UP001519863">
    <property type="component" value="Unassembled WGS sequence"/>
</dbReference>
<protein>
    <recommendedName>
        <fullName evidence="4">DUF4384 domain-containing protein</fullName>
    </recommendedName>
</protein>
<dbReference type="EMBL" id="JAHXZI010000025">
    <property type="protein sequence ID" value="MBW6439188.1"/>
    <property type="molecule type" value="Genomic_DNA"/>
</dbReference>
<evidence type="ECO:0000256" key="1">
    <source>
        <dbReference type="SAM" id="Phobius"/>
    </source>
</evidence>
<name>A0ABS7BE99_9ACTN</name>
<evidence type="ECO:0000313" key="3">
    <source>
        <dbReference type="Proteomes" id="UP001519863"/>
    </source>
</evidence>